<dbReference type="PANTHER" id="PTHR16151:SF2">
    <property type="entry name" value="HAUS AUGMIN-LIKE COMPLEX SUBUNIT 6"/>
    <property type="match status" value="1"/>
</dbReference>
<feature type="compositionally biased region" description="Polar residues" evidence="1">
    <location>
        <begin position="457"/>
        <end position="470"/>
    </location>
</feature>
<dbReference type="GO" id="GO:0051225">
    <property type="term" value="P:spindle assembly"/>
    <property type="evidence" value="ECO:0007669"/>
    <property type="project" value="InterPro"/>
</dbReference>
<feature type="region of interest" description="Disordered" evidence="1">
    <location>
        <begin position="573"/>
        <end position="592"/>
    </location>
</feature>
<evidence type="ECO:0000256" key="1">
    <source>
        <dbReference type="SAM" id="MobiDB-lite"/>
    </source>
</evidence>
<dbReference type="AlphaFoldDB" id="A0A0S3T9F4"/>
<dbReference type="Proteomes" id="UP000291084">
    <property type="component" value="Chromosome 11"/>
</dbReference>
<feature type="region of interest" description="Disordered" evidence="1">
    <location>
        <begin position="307"/>
        <end position="341"/>
    </location>
</feature>
<dbReference type="GO" id="GO:0008017">
    <property type="term" value="F:microtubule binding"/>
    <property type="evidence" value="ECO:0007669"/>
    <property type="project" value="TreeGrafter"/>
</dbReference>
<dbReference type="EMBL" id="AP015044">
    <property type="protein sequence ID" value="BAU01569.1"/>
    <property type="molecule type" value="Genomic_DNA"/>
</dbReference>
<dbReference type="Pfam" id="PF14661">
    <property type="entry name" value="HAUS6_N"/>
    <property type="match status" value="1"/>
</dbReference>
<sequence length="732" mass="80962">MTMDREKEREIELESAMYTNCLLLGLDPAIIGVGASNATPRVGHFRHSNPKLGEQLLYFILSSLRGPIQSAKDFDKVWPIFDSAQSRDFRKVVQGIISELESQGALPRSNSRVSSLATCCGPRFVELLWQLSLHALREVHRRTFTADISSNPLPAPLTDVAFSHAATLLPVTKARIALERRKFLKNAEMAVQRQAMWSNLAHEMTAEFRGLCAEEAYLQQELEKLHDLRNKVKLEGELWDDLVSSSSQNSHLVSKATRLWESLLARKSQHEVLASGPIEDLIAHREHRYRISGSSLLAAMDQSSQAPYSDVLSGQPGDFSAIDNKEENDGSHFSNETLTRVDDRTGRVHQTVDVAEVIRRWTHALQRIHKQSLHLSKANDGEGPDILRSGQEEGSSGHAESLAATLAEHQQHLASFQVLINQLKDVAPTIQKSISECTEKVNCIAANLPPMSRHNGRSTSPIQSHSSGRMDNSIDDVSEVTSRLSNIQLDKVSISPPTLKLPQLFSLTPSSGKAGNVQRRQSNAPQTSQTENLSDSKSLDPPSNNEVASSAEDSDSLYVQNLKRSVREAALSLRSCNSDSSRDSQSDGSSEHFFVPLSETSFSHIDTEKRGASLRSKRLFVSQMDDSLLESHASGGHGMSKFDELPDMLNDLERLSDYDNVNGFLSYTGSNATSDAQRSIFDFEDAQDQVFSPPLLMDSSLLTDSFEDLLEGRTCTCASFMQHGLVLSYVGY</sequence>
<proteinExistence type="predicted"/>
<dbReference type="PANTHER" id="PTHR16151">
    <property type="entry name" value="HAUS AUGMIN-LIKE COMPLEX SUBUNIT 6"/>
    <property type="match status" value="1"/>
</dbReference>
<name>A0A0S3T9F4_PHAAN</name>
<protein>
    <recommendedName>
        <fullName evidence="2">HAUS augmin-like complex subunit 6 N-terminal domain-containing protein</fullName>
    </recommendedName>
</protein>
<evidence type="ECO:0000313" key="4">
    <source>
        <dbReference type="Proteomes" id="UP000291084"/>
    </source>
</evidence>
<accession>A0A0S3T9F4</accession>
<dbReference type="GO" id="GO:1990498">
    <property type="term" value="C:mitotic spindle microtubule"/>
    <property type="evidence" value="ECO:0007669"/>
    <property type="project" value="TreeGrafter"/>
</dbReference>
<keyword evidence="4" id="KW-1185">Reference proteome</keyword>
<dbReference type="InterPro" id="IPR026797">
    <property type="entry name" value="HAUS_6"/>
</dbReference>
<feature type="compositionally biased region" description="Polar residues" evidence="1">
    <location>
        <begin position="505"/>
        <end position="548"/>
    </location>
</feature>
<reference evidence="3 4" key="1">
    <citation type="journal article" date="2015" name="Sci. Rep.">
        <title>The power of single molecule real-time sequencing technology in the de novo assembly of a eukaryotic genome.</title>
        <authorList>
            <person name="Sakai H."/>
            <person name="Naito K."/>
            <person name="Ogiso-Tanaka E."/>
            <person name="Takahashi Y."/>
            <person name="Iseki K."/>
            <person name="Muto C."/>
            <person name="Satou K."/>
            <person name="Teruya K."/>
            <person name="Shiroma A."/>
            <person name="Shimoji M."/>
            <person name="Hirano T."/>
            <person name="Itoh T."/>
            <person name="Kaga A."/>
            <person name="Tomooka N."/>
        </authorList>
    </citation>
    <scope>NUCLEOTIDE SEQUENCE [LARGE SCALE GENOMIC DNA]</scope>
    <source>
        <strain evidence="4">cv. Shumari</strain>
    </source>
</reference>
<evidence type="ECO:0000313" key="3">
    <source>
        <dbReference type="EMBL" id="BAU01569.1"/>
    </source>
</evidence>
<dbReference type="GO" id="GO:0070652">
    <property type="term" value="C:HAUS complex"/>
    <property type="evidence" value="ECO:0007669"/>
    <property type="project" value="InterPro"/>
</dbReference>
<dbReference type="InterPro" id="IPR028163">
    <property type="entry name" value="HAUS_6_N"/>
</dbReference>
<feature type="region of interest" description="Disordered" evidence="1">
    <location>
        <begin position="375"/>
        <end position="402"/>
    </location>
</feature>
<feature type="region of interest" description="Disordered" evidence="1">
    <location>
        <begin position="448"/>
        <end position="473"/>
    </location>
</feature>
<gene>
    <name evidence="3" type="primary">Vigan.11G083000</name>
    <name evidence="3" type="ORF">VIGAN_11083000</name>
</gene>
<feature type="domain" description="HAUS augmin-like complex subunit 6 N-terminal" evidence="2">
    <location>
        <begin position="17"/>
        <end position="261"/>
    </location>
</feature>
<feature type="region of interest" description="Disordered" evidence="1">
    <location>
        <begin position="501"/>
        <end position="556"/>
    </location>
</feature>
<evidence type="ECO:0000259" key="2">
    <source>
        <dbReference type="Pfam" id="PF14661"/>
    </source>
</evidence>
<dbReference type="OrthoDB" id="5575722at2759"/>
<organism evidence="3 4">
    <name type="scientific">Vigna angularis var. angularis</name>
    <dbReference type="NCBI Taxonomy" id="157739"/>
    <lineage>
        <taxon>Eukaryota</taxon>
        <taxon>Viridiplantae</taxon>
        <taxon>Streptophyta</taxon>
        <taxon>Embryophyta</taxon>
        <taxon>Tracheophyta</taxon>
        <taxon>Spermatophyta</taxon>
        <taxon>Magnoliopsida</taxon>
        <taxon>eudicotyledons</taxon>
        <taxon>Gunneridae</taxon>
        <taxon>Pentapetalae</taxon>
        <taxon>rosids</taxon>
        <taxon>fabids</taxon>
        <taxon>Fabales</taxon>
        <taxon>Fabaceae</taxon>
        <taxon>Papilionoideae</taxon>
        <taxon>50 kb inversion clade</taxon>
        <taxon>NPAAA clade</taxon>
        <taxon>indigoferoid/millettioid clade</taxon>
        <taxon>Phaseoleae</taxon>
        <taxon>Vigna</taxon>
    </lineage>
</organism>